<name>A0A938X5N9_9FIRM</name>
<dbReference type="InterPro" id="IPR032710">
    <property type="entry name" value="NTF2-like_dom_sf"/>
</dbReference>
<evidence type="ECO:0000313" key="4">
    <source>
        <dbReference type="Proteomes" id="UP000774750"/>
    </source>
</evidence>
<dbReference type="SUPFAM" id="SSF54427">
    <property type="entry name" value="NTF2-like"/>
    <property type="match status" value="1"/>
</dbReference>
<keyword evidence="1" id="KW-0812">Transmembrane</keyword>
<keyword evidence="1" id="KW-1133">Transmembrane helix</keyword>
<evidence type="ECO:0000256" key="1">
    <source>
        <dbReference type="SAM" id="Phobius"/>
    </source>
</evidence>
<comment type="caution">
    <text evidence="3">The sequence shown here is derived from an EMBL/GenBank/DDBJ whole genome shotgun (WGS) entry which is preliminary data.</text>
</comment>
<reference evidence="3" key="2">
    <citation type="journal article" date="2021" name="Sci. Rep.">
        <title>The distribution of antibiotic resistance genes in chicken gut microbiota commensals.</title>
        <authorList>
            <person name="Juricova H."/>
            <person name="Matiasovicova J."/>
            <person name="Kubasova T."/>
            <person name="Cejkova D."/>
            <person name="Rychlik I."/>
        </authorList>
    </citation>
    <scope>NUCLEOTIDE SEQUENCE</scope>
    <source>
        <strain evidence="3">An559</strain>
    </source>
</reference>
<keyword evidence="1" id="KW-0472">Membrane</keyword>
<reference evidence="3" key="1">
    <citation type="submission" date="2020-08" db="EMBL/GenBank/DDBJ databases">
        <authorList>
            <person name="Cejkova D."/>
            <person name="Kubasova T."/>
            <person name="Jahodarova E."/>
            <person name="Rychlik I."/>
        </authorList>
    </citation>
    <scope>NUCLEOTIDE SEQUENCE</scope>
    <source>
        <strain evidence="3">An559</strain>
    </source>
</reference>
<dbReference type="Pfam" id="PF04280">
    <property type="entry name" value="Tim44"/>
    <property type="match status" value="1"/>
</dbReference>
<dbReference type="EMBL" id="JACJKY010000007">
    <property type="protein sequence ID" value="MBM6920686.1"/>
    <property type="molecule type" value="Genomic_DNA"/>
</dbReference>
<dbReference type="RefSeq" id="WP_204445835.1">
    <property type="nucleotide sequence ID" value="NZ_JACJKY010000007.1"/>
</dbReference>
<keyword evidence="4" id="KW-1185">Reference proteome</keyword>
<sequence length="255" mass="28728">MPYIPIIIAIVLLILAALIYYTVKKAIRYVKRTLRTVSRTAFNAASIMQGIEQSRNEQLSSKKSVSGMTRIYLPQIERDFPTFHYEACRQKAETLLKSIFLCLSSGDVQLLKHASDALKQQVTMQIEALRQQGIRTHYSDITIHQTEIAEYIKQNGRCVIVLQSAVGYVHYTTQNGTLVAGSKTATQQEKYNIELHYVQNAEELADYAESRAIGLTCPNCGAPIEQLGQKACAYCGSGIIELNAYAWEFCRYEKI</sequence>
<proteinExistence type="predicted"/>
<organism evidence="3 4">
    <name type="scientific">Merdimmobilis hominis</name>
    <dbReference type="NCBI Taxonomy" id="2897707"/>
    <lineage>
        <taxon>Bacteria</taxon>
        <taxon>Bacillati</taxon>
        <taxon>Bacillota</taxon>
        <taxon>Clostridia</taxon>
        <taxon>Eubacteriales</taxon>
        <taxon>Oscillospiraceae</taxon>
        <taxon>Merdimmobilis</taxon>
    </lineage>
</organism>
<feature type="transmembrane region" description="Helical" evidence="1">
    <location>
        <begin position="6"/>
        <end position="23"/>
    </location>
</feature>
<dbReference type="Proteomes" id="UP000774750">
    <property type="component" value="Unassembled WGS sequence"/>
</dbReference>
<dbReference type="InterPro" id="IPR007379">
    <property type="entry name" value="Tim44-like_dom"/>
</dbReference>
<dbReference type="AlphaFoldDB" id="A0A938X5N9"/>
<protein>
    <submittedName>
        <fullName evidence="3">Zinc-ribbon domain-containing transport protein</fullName>
    </submittedName>
</protein>
<evidence type="ECO:0000313" key="3">
    <source>
        <dbReference type="EMBL" id="MBM6920686.1"/>
    </source>
</evidence>
<gene>
    <name evidence="3" type="ORF">H6A12_05900</name>
</gene>
<dbReference type="Gene3D" id="3.10.450.240">
    <property type="match status" value="1"/>
</dbReference>
<feature type="domain" description="Tim44-like" evidence="2">
    <location>
        <begin position="75"/>
        <end position="192"/>
    </location>
</feature>
<accession>A0A938X5N9</accession>
<evidence type="ECO:0000259" key="2">
    <source>
        <dbReference type="Pfam" id="PF04280"/>
    </source>
</evidence>